<dbReference type="RefSeq" id="WP_340342202.1">
    <property type="nucleotide sequence ID" value="NZ_JBBKZT010000004.1"/>
</dbReference>
<keyword evidence="4" id="KW-1185">Reference proteome</keyword>
<dbReference type="Gene3D" id="1.20.80.10">
    <property type="match status" value="1"/>
</dbReference>
<dbReference type="InterPro" id="IPR000582">
    <property type="entry name" value="Acyl-CoA-binding_protein"/>
</dbReference>
<dbReference type="PANTHER" id="PTHR23310:SF62">
    <property type="entry name" value="ACYL-COA BINDING PROTEIN 1, ISOFORM A"/>
    <property type="match status" value="1"/>
</dbReference>
<reference evidence="3 4" key="1">
    <citation type="submission" date="2024-03" db="EMBL/GenBank/DDBJ databases">
        <title>Novel species of the genus Variovorax.</title>
        <authorList>
            <person name="Liu Q."/>
            <person name="Xin Y.-H."/>
        </authorList>
    </citation>
    <scope>NUCLEOTIDE SEQUENCE [LARGE SCALE GENOMIC DNA]</scope>
    <source>
        <strain evidence="3 4">KACC 18900</strain>
    </source>
</reference>
<dbReference type="SUPFAM" id="SSF47027">
    <property type="entry name" value="Acyl-CoA binding protein"/>
    <property type="match status" value="1"/>
</dbReference>
<name>A0ABU8WJI3_9BURK</name>
<protein>
    <submittedName>
        <fullName evidence="3">Acyl-CoA-binding protein</fullName>
    </submittedName>
</protein>
<dbReference type="PANTHER" id="PTHR23310">
    <property type="entry name" value="ACYL-COA-BINDING PROTEIN, ACBP"/>
    <property type="match status" value="1"/>
</dbReference>
<dbReference type="PROSITE" id="PS51228">
    <property type="entry name" value="ACB_2"/>
    <property type="match status" value="1"/>
</dbReference>
<accession>A0ABU8WJI3</accession>
<dbReference type="Pfam" id="PF00887">
    <property type="entry name" value="ACBP"/>
    <property type="match status" value="1"/>
</dbReference>
<organism evidence="3 4">
    <name type="scientific">Variovorax rhizosphaerae</name>
    <dbReference type="NCBI Taxonomy" id="1836200"/>
    <lineage>
        <taxon>Bacteria</taxon>
        <taxon>Pseudomonadati</taxon>
        <taxon>Pseudomonadota</taxon>
        <taxon>Betaproteobacteria</taxon>
        <taxon>Burkholderiales</taxon>
        <taxon>Comamonadaceae</taxon>
        <taxon>Variovorax</taxon>
    </lineage>
</organism>
<evidence type="ECO:0000313" key="3">
    <source>
        <dbReference type="EMBL" id="MEJ8847055.1"/>
    </source>
</evidence>
<evidence type="ECO:0000313" key="4">
    <source>
        <dbReference type="Proteomes" id="UP001385892"/>
    </source>
</evidence>
<dbReference type="PRINTS" id="PR00689">
    <property type="entry name" value="ACOABINDINGP"/>
</dbReference>
<dbReference type="InterPro" id="IPR035984">
    <property type="entry name" value="Acyl-CoA-binding_sf"/>
</dbReference>
<feature type="domain" description="ACB" evidence="2">
    <location>
        <begin position="4"/>
        <end position="84"/>
    </location>
</feature>
<evidence type="ECO:0000259" key="2">
    <source>
        <dbReference type="PROSITE" id="PS51228"/>
    </source>
</evidence>
<gene>
    <name evidence="3" type="ORF">WKW82_10365</name>
</gene>
<sequence length="84" mass="9434">MTDLQTRFEAAHANSKLLSERPDNPTLLKIYGLYKQASAGDNVEKKPAFSDFVARAKWDAWTARKGMSADDAKQGYIDLIESLR</sequence>
<dbReference type="Proteomes" id="UP001385892">
    <property type="component" value="Unassembled WGS sequence"/>
</dbReference>
<keyword evidence="1" id="KW-0446">Lipid-binding</keyword>
<dbReference type="EMBL" id="JBBKZT010000004">
    <property type="protein sequence ID" value="MEJ8847055.1"/>
    <property type="molecule type" value="Genomic_DNA"/>
</dbReference>
<dbReference type="InterPro" id="IPR014352">
    <property type="entry name" value="FERM/acyl-CoA-bd_prot_sf"/>
</dbReference>
<comment type="caution">
    <text evidence="3">The sequence shown here is derived from an EMBL/GenBank/DDBJ whole genome shotgun (WGS) entry which is preliminary data.</text>
</comment>
<evidence type="ECO:0000256" key="1">
    <source>
        <dbReference type="ARBA" id="ARBA00023121"/>
    </source>
</evidence>
<proteinExistence type="predicted"/>